<evidence type="ECO:0000313" key="1">
    <source>
        <dbReference type="EMBL" id="GBP05855.1"/>
    </source>
</evidence>
<gene>
    <name evidence="1" type="ORF">EVAR_5143_1</name>
</gene>
<comment type="caution">
    <text evidence="1">The sequence shown here is derived from an EMBL/GenBank/DDBJ whole genome shotgun (WGS) entry which is preliminary data.</text>
</comment>
<proteinExistence type="predicted"/>
<keyword evidence="2" id="KW-1185">Reference proteome</keyword>
<dbReference type="Proteomes" id="UP000299102">
    <property type="component" value="Unassembled WGS sequence"/>
</dbReference>
<sequence>MTLDAVSDVKVADGIIIYRSNVTCANSPTINQVCLDSSERNGYLNDCSFFGKVVLENKKIWILAERCVMESIREFAAPFHCAFRCARTPSDGRAQLTLSRAQPVSRRRWHSTPVRLTADISPSSCLLLASRPRPAYHYALPPPRRAPLAVRSRSRRCTMSRCIASQ</sequence>
<reference evidence="1 2" key="1">
    <citation type="journal article" date="2019" name="Commun. Biol.">
        <title>The bagworm genome reveals a unique fibroin gene that provides high tensile strength.</title>
        <authorList>
            <person name="Kono N."/>
            <person name="Nakamura H."/>
            <person name="Ohtoshi R."/>
            <person name="Tomita M."/>
            <person name="Numata K."/>
            <person name="Arakawa K."/>
        </authorList>
    </citation>
    <scope>NUCLEOTIDE SEQUENCE [LARGE SCALE GENOMIC DNA]</scope>
</reference>
<name>A0A4C1SVB8_EUMVA</name>
<dbReference type="EMBL" id="BGZK01000019">
    <property type="protein sequence ID" value="GBP05855.1"/>
    <property type="molecule type" value="Genomic_DNA"/>
</dbReference>
<evidence type="ECO:0000313" key="2">
    <source>
        <dbReference type="Proteomes" id="UP000299102"/>
    </source>
</evidence>
<accession>A0A4C1SVB8</accession>
<organism evidence="1 2">
    <name type="scientific">Eumeta variegata</name>
    <name type="common">Bagworm moth</name>
    <name type="synonym">Eumeta japonica</name>
    <dbReference type="NCBI Taxonomy" id="151549"/>
    <lineage>
        <taxon>Eukaryota</taxon>
        <taxon>Metazoa</taxon>
        <taxon>Ecdysozoa</taxon>
        <taxon>Arthropoda</taxon>
        <taxon>Hexapoda</taxon>
        <taxon>Insecta</taxon>
        <taxon>Pterygota</taxon>
        <taxon>Neoptera</taxon>
        <taxon>Endopterygota</taxon>
        <taxon>Lepidoptera</taxon>
        <taxon>Glossata</taxon>
        <taxon>Ditrysia</taxon>
        <taxon>Tineoidea</taxon>
        <taxon>Psychidae</taxon>
        <taxon>Oiketicinae</taxon>
        <taxon>Eumeta</taxon>
    </lineage>
</organism>
<protein>
    <submittedName>
        <fullName evidence="1">Uncharacterized protein</fullName>
    </submittedName>
</protein>
<dbReference type="AlphaFoldDB" id="A0A4C1SVB8"/>